<organism evidence="2 3">
    <name type="scientific">Ditylenchus dipsaci</name>
    <dbReference type="NCBI Taxonomy" id="166011"/>
    <lineage>
        <taxon>Eukaryota</taxon>
        <taxon>Metazoa</taxon>
        <taxon>Ecdysozoa</taxon>
        <taxon>Nematoda</taxon>
        <taxon>Chromadorea</taxon>
        <taxon>Rhabditida</taxon>
        <taxon>Tylenchina</taxon>
        <taxon>Tylenchomorpha</taxon>
        <taxon>Sphaerularioidea</taxon>
        <taxon>Anguinidae</taxon>
        <taxon>Anguininae</taxon>
        <taxon>Ditylenchus</taxon>
    </lineage>
</organism>
<keyword evidence="2" id="KW-1185">Reference proteome</keyword>
<sequence>MSSATLGLDFVLNKLANANKLSFLNNSSDNYSNVVSPAVVNSNLHTPATPNSPDCNSNGNTSNGDAVMWNNFNKSMMKEKKKFNSDVSDMLVVEVLKRKELLVENNTSRDLTFSENKRNAWNDVSGSSPAYGPFPHFDLNVEAIKSHWRYRKRKVTDAYQDMKAGEFEASKIQGKISKVDYDIYEMLKESNLLEKIKAENSTASPSEGEDPSPDNYSMEDNCGENVPSSMLNPMAFLTQPLLNNFSNSVTWC</sequence>
<reference evidence="3" key="1">
    <citation type="submission" date="2022-11" db="UniProtKB">
        <authorList>
            <consortium name="WormBaseParasite"/>
        </authorList>
    </citation>
    <scope>IDENTIFICATION</scope>
</reference>
<protein>
    <submittedName>
        <fullName evidence="3">MADF domain-containing protein</fullName>
    </submittedName>
</protein>
<feature type="region of interest" description="Disordered" evidence="1">
    <location>
        <begin position="198"/>
        <end position="224"/>
    </location>
</feature>
<accession>A0A915CX12</accession>
<dbReference type="WBParaSite" id="jg13495">
    <property type="protein sequence ID" value="jg13495"/>
    <property type="gene ID" value="jg13495"/>
</dbReference>
<evidence type="ECO:0000256" key="1">
    <source>
        <dbReference type="SAM" id="MobiDB-lite"/>
    </source>
</evidence>
<proteinExistence type="predicted"/>
<evidence type="ECO:0000313" key="3">
    <source>
        <dbReference type="WBParaSite" id="jg13495"/>
    </source>
</evidence>
<dbReference type="Proteomes" id="UP000887574">
    <property type="component" value="Unplaced"/>
</dbReference>
<dbReference type="AlphaFoldDB" id="A0A915CX12"/>
<name>A0A915CX12_9BILA</name>
<evidence type="ECO:0000313" key="2">
    <source>
        <dbReference type="Proteomes" id="UP000887574"/>
    </source>
</evidence>